<evidence type="ECO:0000313" key="11">
    <source>
        <dbReference type="EMBL" id="NKY38866.1"/>
    </source>
</evidence>
<dbReference type="Pfam" id="PF07679">
    <property type="entry name" value="I-set"/>
    <property type="match status" value="1"/>
</dbReference>
<evidence type="ECO:0000259" key="10">
    <source>
        <dbReference type="PROSITE" id="PS50835"/>
    </source>
</evidence>
<feature type="active site" evidence="7">
    <location>
        <position position="882"/>
    </location>
</feature>
<evidence type="ECO:0000256" key="3">
    <source>
        <dbReference type="ARBA" id="ARBA00023277"/>
    </source>
</evidence>
<dbReference type="PANTHER" id="PTHR22298">
    <property type="entry name" value="ENDO-1,4-BETA-GLUCANASE"/>
    <property type="match status" value="1"/>
</dbReference>
<dbReference type="CDD" id="cd02850">
    <property type="entry name" value="E_set_Cellulase_N"/>
    <property type="match status" value="1"/>
</dbReference>
<dbReference type="SUPFAM" id="SSF81296">
    <property type="entry name" value="E set domains"/>
    <property type="match status" value="1"/>
</dbReference>
<dbReference type="InterPro" id="IPR013783">
    <property type="entry name" value="Ig-like_fold"/>
</dbReference>
<organism evidence="11 12">
    <name type="scientific">Cellulomonas septica</name>
    <dbReference type="NCBI Taxonomy" id="285080"/>
    <lineage>
        <taxon>Bacteria</taxon>
        <taxon>Bacillati</taxon>
        <taxon>Actinomycetota</taxon>
        <taxon>Actinomycetes</taxon>
        <taxon>Micrococcales</taxon>
        <taxon>Cellulomonadaceae</taxon>
        <taxon>Cellulomonas</taxon>
    </lineage>
</organism>
<evidence type="ECO:0000256" key="9">
    <source>
        <dbReference type="SAM" id="MobiDB-lite"/>
    </source>
</evidence>
<protein>
    <recommendedName>
        <fullName evidence="8">Endoglucanase</fullName>
        <ecNumber evidence="8">3.2.1.4</ecNumber>
    </recommendedName>
</protein>
<dbReference type="Proteomes" id="UP000777774">
    <property type="component" value="Unassembled WGS sequence"/>
</dbReference>
<dbReference type="InterPro" id="IPR036179">
    <property type="entry name" value="Ig-like_dom_sf"/>
</dbReference>
<gene>
    <name evidence="11" type="ORF">HGA02_04780</name>
</gene>
<evidence type="ECO:0000256" key="8">
    <source>
        <dbReference type="RuleBase" id="RU361166"/>
    </source>
</evidence>
<evidence type="ECO:0000256" key="7">
    <source>
        <dbReference type="PROSITE-ProRule" id="PRU10060"/>
    </source>
</evidence>
<evidence type="ECO:0000256" key="5">
    <source>
        <dbReference type="ARBA" id="ARBA00023326"/>
    </source>
</evidence>
<keyword evidence="5 6" id="KW-0624">Polysaccharide degradation</keyword>
<dbReference type="InterPro" id="IPR008979">
    <property type="entry name" value="Galactose-bd-like_sf"/>
</dbReference>
<keyword evidence="8" id="KW-0732">Signal</keyword>
<evidence type="ECO:0000256" key="1">
    <source>
        <dbReference type="ARBA" id="ARBA00007072"/>
    </source>
</evidence>
<accession>A0ABX1JYA4</accession>
<evidence type="ECO:0000256" key="4">
    <source>
        <dbReference type="ARBA" id="ARBA00023295"/>
    </source>
</evidence>
<keyword evidence="12" id="KW-1185">Reference proteome</keyword>
<evidence type="ECO:0000313" key="12">
    <source>
        <dbReference type="Proteomes" id="UP000777774"/>
    </source>
</evidence>
<dbReference type="Gene3D" id="2.60.40.10">
    <property type="entry name" value="Immunoglobulins"/>
    <property type="match status" value="3"/>
</dbReference>
<keyword evidence="3 6" id="KW-0119">Carbohydrate metabolism</keyword>
<name>A0ABX1JYA4_9CELL</name>
<dbReference type="Pfam" id="PF02018">
    <property type="entry name" value="CBM_4_9"/>
    <property type="match status" value="2"/>
</dbReference>
<evidence type="ECO:0000256" key="6">
    <source>
        <dbReference type="PROSITE-ProRule" id="PRU10059"/>
    </source>
</evidence>
<feature type="active site" evidence="7">
    <location>
        <position position="891"/>
    </location>
</feature>
<dbReference type="InterPro" id="IPR004197">
    <property type="entry name" value="Cellulase_Ig-like"/>
</dbReference>
<dbReference type="InterPro" id="IPR003599">
    <property type="entry name" value="Ig_sub"/>
</dbReference>
<dbReference type="PROSITE" id="PS00592">
    <property type="entry name" value="GH9_2"/>
    <property type="match status" value="1"/>
</dbReference>
<dbReference type="EC" id="3.2.1.4" evidence="8"/>
<feature type="active site" evidence="6">
    <location>
        <position position="831"/>
    </location>
</feature>
<dbReference type="PROSITE" id="PS00698">
    <property type="entry name" value="GH9_3"/>
    <property type="match status" value="1"/>
</dbReference>
<dbReference type="SUPFAM" id="SSF48726">
    <property type="entry name" value="Immunoglobulin"/>
    <property type="match status" value="2"/>
</dbReference>
<dbReference type="Pfam" id="PF02927">
    <property type="entry name" value="CelD_N"/>
    <property type="match status" value="1"/>
</dbReference>
<dbReference type="InterPro" id="IPR008928">
    <property type="entry name" value="6-hairpin_glycosidase_sf"/>
</dbReference>
<dbReference type="SUPFAM" id="SSF49785">
    <property type="entry name" value="Galactose-binding domain-like"/>
    <property type="match status" value="2"/>
</dbReference>
<dbReference type="InterPro" id="IPR018221">
    <property type="entry name" value="Glyco_hydro_9_His_AS"/>
</dbReference>
<dbReference type="Gene3D" id="2.60.120.260">
    <property type="entry name" value="Galactose-binding domain-like"/>
    <property type="match status" value="2"/>
</dbReference>
<dbReference type="Gene3D" id="1.50.10.10">
    <property type="match status" value="1"/>
</dbReference>
<keyword evidence="2 6" id="KW-0378">Hydrolase</keyword>
<sequence length="1102" mass="115237">MVSRTSSHARRGATAVVATVALALAGSGTALAASQIGEGTFESGAEGWVAYGTDGPVDTSTGALCVDVPAGSAQYGVGVVLNGVAIEQGSTYTLAYTASASTDVTIRALVGQNGAPYGTVLDTSPALTSDPTEVSETFTASATYPATPAPDDPEGQIAFQLGGFSADAWTFCLDDVSLGSDVELLSHTSFAESLGPWSLYGTSDPVFADGRMCVDLPGGQANPWDAGLSYNGLPVDEGENYVLSFTASATPDMPVRVIVGEGGGAYRTAFEQGSAPLTGEPTTLEYAFTSNLTFPPDGTAPGQLAFHLGKAAPYEFCISDVSLRTSATPPPGYEPDTGPRVRVNQVGYLPFGPKRATLVTDAADAVAWELRDADGEVVADGTSEPRGVEASAEQAVHVIDFSDVTTEGEGYTLVADGETSRPFDIAADLYQQLRYDALNYFYLARSGTEIEADVVGEEYAREAGHVGVAPNQGDTDVPCIGPRDYYDGWTCDYRLDVSGGWYDAGDHGKYVVNGGIAVGQLLQTYERALHAGTAEALADGTLDVPEHGNDVPDVLDEARWELEWMLSMIVPEGEYAGMVHHKVHDEGWTGLPLLPADDPQVRSLHRPSTAATLNLSAVAAQGARLFEEDDAEFAATLLDAARSTWAAAQAHPALYAPGEAGADGGGAYNDSEVSDEFYWAAAELYLTTGEDAFAQAVTSSPVHTADVFTADGFSWGSVAALGRLDLATVPSALPDRDDVRASVVAGAEEYLAAQAEQGFGSLYSPPGGQYVWGSSSQVANNLVVVATAYDLTGDARFRASTLEGLDYLLGRNALNQSYVTGWGEVASHQQHSRWFAHQLDPSLPSPPPGSLAGGPNSQAGTWDPTTKAAFPAGCAPSACYVDEIQAWSTNEITVNWNSALSWVASWVADQGAGEPAAVAPAITQQPVDATVRVGTDATFTSAASGVPAPTVQWQVKGARGGWKDVKGATSATLTVRATGSTDGNRYRAVFTNASGTVESAAARLTVQRGAPVVTQQPTDVKARLGTVATFRAAADGYPEPRVAWQVRWARGSWHTIPGATSTTLRVPVTVLAATTQYRAVFTNTEGSVRTEPAALLIDRPRS</sequence>
<dbReference type="InterPro" id="IPR014756">
    <property type="entry name" value="Ig_E-set"/>
</dbReference>
<dbReference type="SUPFAM" id="SSF48208">
    <property type="entry name" value="Six-hairpin glycosidases"/>
    <property type="match status" value="1"/>
</dbReference>
<proteinExistence type="inferred from homology"/>
<comment type="caution">
    <text evidence="11">The sequence shown here is derived from an EMBL/GenBank/DDBJ whole genome shotgun (WGS) entry which is preliminary data.</text>
</comment>
<dbReference type="InterPro" id="IPR001701">
    <property type="entry name" value="Glyco_hydro_9"/>
</dbReference>
<evidence type="ECO:0000256" key="2">
    <source>
        <dbReference type="ARBA" id="ARBA00022801"/>
    </source>
</evidence>
<comment type="catalytic activity">
    <reaction evidence="8">
        <text>Endohydrolysis of (1-&gt;4)-beta-D-glucosidic linkages in cellulose, lichenin and cereal beta-D-glucans.</text>
        <dbReference type="EC" id="3.2.1.4"/>
    </reaction>
</comment>
<keyword evidence="8" id="KW-0136">Cellulose degradation</keyword>
<feature type="domain" description="Ig-like" evidence="10">
    <location>
        <begin position="920"/>
        <end position="1005"/>
    </location>
</feature>
<dbReference type="InterPro" id="IPR013098">
    <property type="entry name" value="Ig_I-set"/>
</dbReference>
<dbReference type="InterPro" id="IPR012341">
    <property type="entry name" value="6hp_glycosidase-like_sf"/>
</dbReference>
<keyword evidence="4 6" id="KW-0326">Glycosidase</keyword>
<feature type="chain" id="PRO_5044985850" description="Endoglucanase" evidence="8">
    <location>
        <begin position="33"/>
        <end position="1102"/>
    </location>
</feature>
<dbReference type="InterPro" id="IPR007110">
    <property type="entry name" value="Ig-like_dom"/>
</dbReference>
<reference evidence="11 12" key="1">
    <citation type="submission" date="2020-04" db="EMBL/GenBank/DDBJ databases">
        <title>MicrobeNet Type strains.</title>
        <authorList>
            <person name="Nicholson A.C."/>
        </authorList>
    </citation>
    <scope>NUCLEOTIDE SEQUENCE [LARGE SCALE GENOMIC DNA]</scope>
    <source>
        <strain evidence="11 12">ATCC BAA-787</strain>
    </source>
</reference>
<comment type="similarity">
    <text evidence="1 6 8">Belongs to the glycosyl hydrolase 9 (cellulase E) family.</text>
</comment>
<feature type="region of interest" description="Disordered" evidence="9">
    <location>
        <begin position="838"/>
        <end position="862"/>
    </location>
</feature>
<dbReference type="SMART" id="SM00409">
    <property type="entry name" value="IG"/>
    <property type="match status" value="2"/>
</dbReference>
<dbReference type="InterPro" id="IPR003305">
    <property type="entry name" value="CenC_carb-bd"/>
</dbReference>
<dbReference type="EMBL" id="JAAXOY010000068">
    <property type="protein sequence ID" value="NKY38866.1"/>
    <property type="molecule type" value="Genomic_DNA"/>
</dbReference>
<dbReference type="Pfam" id="PF00759">
    <property type="entry name" value="Glyco_hydro_9"/>
    <property type="match status" value="1"/>
</dbReference>
<dbReference type="InterPro" id="IPR033126">
    <property type="entry name" value="Glyco_hydro_9_Asp/Glu_AS"/>
</dbReference>
<dbReference type="PROSITE" id="PS50835">
    <property type="entry name" value="IG_LIKE"/>
    <property type="match status" value="1"/>
</dbReference>
<feature type="signal peptide" evidence="8">
    <location>
        <begin position="1"/>
        <end position="32"/>
    </location>
</feature>